<organism evidence="2 3">
    <name type="scientific">Streptomyces marincola</name>
    <dbReference type="NCBI Taxonomy" id="2878388"/>
    <lineage>
        <taxon>Bacteria</taxon>
        <taxon>Bacillati</taxon>
        <taxon>Actinomycetota</taxon>
        <taxon>Actinomycetes</taxon>
        <taxon>Kitasatosporales</taxon>
        <taxon>Streptomycetaceae</taxon>
        <taxon>Streptomyces</taxon>
    </lineage>
</organism>
<evidence type="ECO:0000313" key="3">
    <source>
        <dbReference type="Proteomes" id="UP000194218"/>
    </source>
</evidence>
<sequence length="560" mass="60556">MPYTLGATFDDAITALRAATSSLPDIPQPGHIRTLLFEVRSFFDILRTYPDTFARGTTNTAGTTTMRRALADIRTCSSSADLHLTQAQQHTAALSGPSGPPGHHLRRAELSLRASQDLLNSHRGPDGDPLSPYLPVLATAQAQRYVFRRLTDLARETGHLTEELARRSDHPAVAGALSDAGRAMHQGVVLGRQADQGVMPEFGTLPLLPPLTSDSTGPTEPMTVADRIAQDCDRLVRAVFETARGTGPALSGSDLQQIATSFAFGHLATGRTLLHLARDQPATTRQQFRATADALREAARQWQHTAKSFHRVVDLADPRERPALPRYSATDVRAGRASPMPRTERHPATTVAENLSLRLGRLLYGPRWQPSAPPPEPLAPHAVTANAGGTGRLLSALHQPLTAAQFLADAGPHLLERIKHTLVTDSPDHRPPGPARPHRWYPATARQLDLVLDAIHSTAPAVDKAAASLTADARALGTDLPRARLDATARRLHRPGPPDRTVPRIAGINAPAEQRSATPAEPRHRQRPIRRNIDAELAAALQRPRRPTPATSPRPTTPSL</sequence>
<reference evidence="2 3" key="1">
    <citation type="submission" date="2017-05" db="EMBL/GenBank/DDBJ databases">
        <title>Complete genome sequence of Streptomyces sp. SCSIO 03032 revealed the diverse biosynthetic pathways for its bioactive secondary metabolites.</title>
        <authorList>
            <person name="Ma L."/>
            <person name="Zhu Y."/>
            <person name="Zhang W."/>
            <person name="Zhang G."/>
            <person name="Tian X."/>
            <person name="Zhang S."/>
            <person name="Zhang C."/>
        </authorList>
    </citation>
    <scope>NUCLEOTIDE SEQUENCE [LARGE SCALE GENOMIC DNA]</scope>
    <source>
        <strain evidence="2 3">SCSIO 03032</strain>
    </source>
</reference>
<protein>
    <submittedName>
        <fullName evidence="2">Uncharacterized protein</fullName>
    </submittedName>
</protein>
<dbReference type="EMBL" id="CP021121">
    <property type="protein sequence ID" value="ARQ69181.1"/>
    <property type="molecule type" value="Genomic_DNA"/>
</dbReference>
<gene>
    <name evidence="2" type="ORF">CAG99_10180</name>
</gene>
<dbReference type="KEGG" id="smao:CAG99_10180"/>
<dbReference type="RefSeq" id="WP_086158817.1">
    <property type="nucleotide sequence ID" value="NZ_CP021121.1"/>
</dbReference>
<name>A0A1W7CWK5_9ACTN</name>
<dbReference type="Proteomes" id="UP000194218">
    <property type="component" value="Chromosome"/>
</dbReference>
<accession>A0A1W7CWK5</accession>
<dbReference type="AlphaFoldDB" id="A0A1W7CWK5"/>
<keyword evidence="3" id="KW-1185">Reference proteome</keyword>
<proteinExistence type="predicted"/>
<evidence type="ECO:0000256" key="1">
    <source>
        <dbReference type="SAM" id="MobiDB-lite"/>
    </source>
</evidence>
<feature type="compositionally biased region" description="Pro residues" evidence="1">
    <location>
        <begin position="550"/>
        <end position="560"/>
    </location>
</feature>
<dbReference type="OrthoDB" id="4016467at2"/>
<evidence type="ECO:0000313" key="2">
    <source>
        <dbReference type="EMBL" id="ARQ69181.1"/>
    </source>
</evidence>
<feature type="region of interest" description="Disordered" evidence="1">
    <location>
        <begin position="491"/>
        <end position="560"/>
    </location>
</feature>